<dbReference type="OrthoDB" id="3333873at2"/>
<evidence type="ECO:0000313" key="1">
    <source>
        <dbReference type="EMBL" id="BBH22026.1"/>
    </source>
</evidence>
<gene>
    <name evidence="1" type="ORF">Back11_33710</name>
</gene>
<proteinExistence type="predicted"/>
<name>A0A3G9IUF0_9BACL</name>
<protein>
    <submittedName>
        <fullName evidence="1">Uncharacterized protein</fullName>
    </submittedName>
</protein>
<evidence type="ECO:0000313" key="2">
    <source>
        <dbReference type="Proteomes" id="UP000275368"/>
    </source>
</evidence>
<dbReference type="EMBL" id="AP019308">
    <property type="protein sequence ID" value="BBH22026.1"/>
    <property type="molecule type" value="Genomic_DNA"/>
</dbReference>
<keyword evidence="2" id="KW-1185">Reference proteome</keyword>
<dbReference type="RefSeq" id="WP_125659449.1">
    <property type="nucleotide sequence ID" value="NZ_AP019308.1"/>
</dbReference>
<dbReference type="KEGG" id="pbk:Back11_33710"/>
<accession>A0A3G9IUF0</accession>
<dbReference type="Proteomes" id="UP000275368">
    <property type="component" value="Chromosome"/>
</dbReference>
<sequence>MLIKMKYACYAFFAVSILLVLVIIGAPKAMAYSQTGPVTVCNSGQLTNLGMDVIDEPFSTKIFGGTQTWFQSTNWGDTHLKFNGSLYSPCGGALVWSKTRAQLYTNPSSTPAKPWVISTYQDTNGLLGFIHVEFAGSNGNKGRTGLAWSTDNGDTYTYLGDILSPYGDPDMGGGFMQGVPYFIKDGYFYVYFIDNYEGSVGISVARALVTDVITAAQAGNTGTNLWHKYYNGTWTELGLGGNAAKLNIMGITHSNAAYSTYTGKYYIALTTMTWGGIDSWIKLYESTDGITWTLTQTVAQDTWANLGEAMGYQNVSFVGTDGSNNGIIGKQFYLYSGFNSYSLPKLYRWTIDLSNNSYQASTGFSSTQGANNWSYQYWNGSTYTNMTWDSTKSRWSKSGTYSLIAGKGQHPDASADSVRKFTAPQAGNITITGTVKKSDITGGDGVNVKILKNGTQIWPASGWQSIAYNDATGYNVNVTTSVTANDAIYFITNMNGNNSYDSTSWDPIITYGSSYQASVDFSSTQGTNNWSYQYWNGSAYTNMTWDSTKGWWGKSGSYSFVKDNGQHPDDSADSVRKFTAPSAGNITITGTVKKSDITGGDGVNVKIMKNGTQIWPASGWQSIAYNDSTGYNVNVSTTVAVNDAIYFIVNNNSTSSYDSTTWNPIITYSSVTTTDDDTSGTYTGAWGSSGAQTGYYNNTAHYSNTSGDYVTYSFTGTSITWIGGQNTNHGKVDVYIDGTFDSTLDTYASTWNKQVSLYTKSGLTSVERI</sequence>
<organism evidence="1 2">
    <name type="scientific">Paenibacillus baekrokdamisoli</name>
    <dbReference type="NCBI Taxonomy" id="1712516"/>
    <lineage>
        <taxon>Bacteria</taxon>
        <taxon>Bacillati</taxon>
        <taxon>Bacillota</taxon>
        <taxon>Bacilli</taxon>
        <taxon>Bacillales</taxon>
        <taxon>Paenibacillaceae</taxon>
        <taxon>Paenibacillus</taxon>
    </lineage>
</organism>
<reference evidence="1 2" key="1">
    <citation type="submission" date="2018-11" db="EMBL/GenBank/DDBJ databases">
        <title>Complete genome sequence of Paenibacillus baekrokdamisoli strain KCTC 33723.</title>
        <authorList>
            <person name="Kang S.W."/>
            <person name="Lee K.C."/>
            <person name="Kim K.K."/>
            <person name="Kim J.S."/>
            <person name="Kim D.S."/>
            <person name="Ko S.H."/>
            <person name="Yang S.H."/>
            <person name="Lee J.S."/>
        </authorList>
    </citation>
    <scope>NUCLEOTIDE SEQUENCE [LARGE SCALE GENOMIC DNA]</scope>
    <source>
        <strain evidence="1 2">KCTC 33723</strain>
    </source>
</reference>
<dbReference type="Gene3D" id="2.60.120.260">
    <property type="entry name" value="Galactose-binding domain-like"/>
    <property type="match status" value="1"/>
</dbReference>
<dbReference type="AlphaFoldDB" id="A0A3G9IUF0"/>